<keyword evidence="4" id="KW-1185">Reference proteome</keyword>
<keyword evidence="1" id="KW-0812">Transmembrane</keyword>
<dbReference type="Proteomes" id="UP000035860">
    <property type="component" value="Unassembled WGS sequence"/>
</dbReference>
<dbReference type="GO" id="GO:0080120">
    <property type="term" value="P:CAAX-box protein maturation"/>
    <property type="evidence" value="ECO:0007669"/>
    <property type="project" value="UniProtKB-ARBA"/>
</dbReference>
<accession>A0A066UAP0</accession>
<comment type="caution">
    <text evidence="3">The sequence shown here is derived from an EMBL/GenBank/DDBJ whole genome shotgun (WGS) entry which is preliminary data.</text>
</comment>
<proteinExistence type="predicted"/>
<feature type="transmembrane region" description="Helical" evidence="1">
    <location>
        <begin position="186"/>
        <end position="202"/>
    </location>
</feature>
<evidence type="ECO:0000259" key="2">
    <source>
        <dbReference type="Pfam" id="PF02517"/>
    </source>
</evidence>
<evidence type="ECO:0000256" key="1">
    <source>
        <dbReference type="SAM" id="Phobius"/>
    </source>
</evidence>
<feature type="transmembrane region" description="Helical" evidence="1">
    <location>
        <begin position="134"/>
        <end position="158"/>
    </location>
</feature>
<dbReference type="InterPro" id="IPR003675">
    <property type="entry name" value="Rce1/LyrA-like_dom"/>
</dbReference>
<evidence type="ECO:0000313" key="3">
    <source>
        <dbReference type="EMBL" id="KDN24506.1"/>
    </source>
</evidence>
<reference evidence="3 4" key="1">
    <citation type="journal article" date="2014" name="Genome Announc.">
        <title>Draft Genome Sequence of Moraxella bovoculi Strain 237T (ATCC BAA-1259T) Isolated from a Calf with Infectious Bovine Keratoconjunctivitis.</title>
        <authorList>
            <person name="Calcutt M.J."/>
            <person name="Foecking M.F."/>
            <person name="Martin N.T."/>
            <person name="Mhlanga-Mutangadura T."/>
            <person name="Reilly T.J."/>
        </authorList>
    </citation>
    <scope>NUCLEOTIDE SEQUENCE [LARGE SCALE GENOMIC DNA]</scope>
    <source>
        <strain evidence="3 4">237</strain>
    </source>
</reference>
<feature type="transmembrane region" description="Helical" evidence="1">
    <location>
        <begin position="7"/>
        <end position="26"/>
    </location>
</feature>
<dbReference type="RefSeq" id="WP_036366763.1">
    <property type="nucleotide sequence ID" value="NZ_AOMT01000035.1"/>
</dbReference>
<feature type="transmembrane region" description="Helical" evidence="1">
    <location>
        <begin position="93"/>
        <end position="114"/>
    </location>
</feature>
<keyword evidence="1" id="KW-0472">Membrane</keyword>
<feature type="domain" description="CAAX prenyl protease 2/Lysostaphin resistance protein A-like" evidence="2">
    <location>
        <begin position="136"/>
        <end position="222"/>
    </location>
</feature>
<feature type="transmembrane region" description="Helical" evidence="1">
    <location>
        <begin position="209"/>
        <end position="230"/>
    </location>
</feature>
<dbReference type="eggNOG" id="ENOG502ZAUA">
    <property type="taxonomic scope" value="Bacteria"/>
</dbReference>
<protein>
    <recommendedName>
        <fullName evidence="2">CAAX prenyl protease 2/Lysostaphin resistance protein A-like domain-containing protein</fullName>
    </recommendedName>
</protein>
<name>A0A066UAP0_9GAMM</name>
<feature type="transmembrane region" description="Helical" evidence="1">
    <location>
        <begin position="54"/>
        <end position="73"/>
    </location>
</feature>
<sequence length="232" mass="26536">MTNKLKSLHLFDVVILAIIFFGFAIYSSNMQFFELISHEQVAPETLEFNSSSNWSGILSEIVALLVAFGYLAYRKFDFTQLNFSVNRWTLPKVVLYILIAGTVASLYEYLQYWAFPELYPTTEAHYGASEHFSMWSVSFILFALLNGFYEEVFFIGLVALTTKKHLPLAIVFTLFVRFAFHTYQGLAGALTITTLGIVFLLLRYKSDELVPFTLAHSFFDLFGLGLPLYLLE</sequence>
<evidence type="ECO:0000313" key="4">
    <source>
        <dbReference type="Proteomes" id="UP000035860"/>
    </source>
</evidence>
<keyword evidence="1" id="KW-1133">Transmembrane helix</keyword>
<dbReference type="EMBL" id="AOMT01000035">
    <property type="protein sequence ID" value="KDN24506.1"/>
    <property type="molecule type" value="Genomic_DNA"/>
</dbReference>
<dbReference type="GO" id="GO:0004175">
    <property type="term" value="F:endopeptidase activity"/>
    <property type="evidence" value="ECO:0007669"/>
    <property type="project" value="UniProtKB-ARBA"/>
</dbReference>
<organism evidence="3 4">
    <name type="scientific">Moraxella bovoculi 237</name>
    <dbReference type="NCBI Taxonomy" id="743974"/>
    <lineage>
        <taxon>Bacteria</taxon>
        <taxon>Pseudomonadati</taxon>
        <taxon>Pseudomonadota</taxon>
        <taxon>Gammaproteobacteria</taxon>
        <taxon>Moraxellales</taxon>
        <taxon>Moraxellaceae</taxon>
        <taxon>Moraxella</taxon>
    </lineage>
</organism>
<dbReference type="Pfam" id="PF02517">
    <property type="entry name" value="Rce1-like"/>
    <property type="match status" value="1"/>
</dbReference>
<dbReference type="AlphaFoldDB" id="A0A066UAP0"/>
<gene>
    <name evidence="3" type="ORF">MBO_08671</name>
</gene>
<feature type="transmembrane region" description="Helical" evidence="1">
    <location>
        <begin position="165"/>
        <end position="180"/>
    </location>
</feature>
<dbReference type="OrthoDB" id="95797at2"/>